<dbReference type="GO" id="GO:0016491">
    <property type="term" value="F:oxidoreductase activity"/>
    <property type="evidence" value="ECO:0007669"/>
    <property type="project" value="UniProtKB-KW"/>
</dbReference>
<evidence type="ECO:0000256" key="3">
    <source>
        <dbReference type="ARBA" id="ARBA00022723"/>
    </source>
</evidence>
<comment type="cofactor">
    <cofactor evidence="1">
        <name>Zn(2+)</name>
        <dbReference type="ChEBI" id="CHEBI:29105"/>
    </cofactor>
</comment>
<dbReference type="SUPFAM" id="SSF51735">
    <property type="entry name" value="NAD(P)-binding Rossmann-fold domains"/>
    <property type="match status" value="1"/>
</dbReference>
<reference evidence="7 8" key="1">
    <citation type="submission" date="2020-08" db="EMBL/GenBank/DDBJ databases">
        <title>The Agave Microbiome: Exploring the role of microbial communities in plant adaptations to desert environments.</title>
        <authorList>
            <person name="Partida-Martinez L.P."/>
        </authorList>
    </citation>
    <scope>NUCLEOTIDE SEQUENCE [LARGE SCALE GENOMIC DNA]</scope>
    <source>
        <strain evidence="7 8">AS3.12</strain>
    </source>
</reference>
<protein>
    <submittedName>
        <fullName evidence="7">NADPH:quinone reductase-like Zn-dependent oxidoreductase</fullName>
    </submittedName>
</protein>
<dbReference type="Pfam" id="PF01262">
    <property type="entry name" value="AlaDh_PNT_C"/>
    <property type="match status" value="1"/>
</dbReference>
<evidence type="ECO:0000313" key="7">
    <source>
        <dbReference type="EMBL" id="MBB6509938.1"/>
    </source>
</evidence>
<comment type="similarity">
    <text evidence="2">Belongs to the zinc-containing alcohol dehydrogenase family.</text>
</comment>
<accession>A0A7X0JLQ6</accession>
<dbReference type="Proteomes" id="UP000585437">
    <property type="component" value="Unassembled WGS sequence"/>
</dbReference>
<dbReference type="PANTHER" id="PTHR43350:SF19">
    <property type="entry name" value="D-GULOSIDE 3-DEHYDROGENASE"/>
    <property type="match status" value="1"/>
</dbReference>
<keyword evidence="3" id="KW-0479">Metal-binding</keyword>
<evidence type="ECO:0000256" key="2">
    <source>
        <dbReference type="ARBA" id="ARBA00008072"/>
    </source>
</evidence>
<evidence type="ECO:0000256" key="5">
    <source>
        <dbReference type="ARBA" id="ARBA00023002"/>
    </source>
</evidence>
<evidence type="ECO:0000256" key="4">
    <source>
        <dbReference type="ARBA" id="ARBA00022833"/>
    </source>
</evidence>
<keyword evidence="8" id="KW-1185">Reference proteome</keyword>
<dbReference type="InterPro" id="IPR007698">
    <property type="entry name" value="AlaDH/PNT_NAD(H)-bd"/>
</dbReference>
<dbReference type="CDD" id="cd08255">
    <property type="entry name" value="2-desacetyl-2-hydroxyethyl_bacteriochlorophyllide_like"/>
    <property type="match status" value="1"/>
</dbReference>
<comment type="caution">
    <text evidence="7">The sequence shown here is derived from an EMBL/GenBank/DDBJ whole genome shotgun (WGS) entry which is preliminary data.</text>
</comment>
<feature type="domain" description="Alanine dehydrogenase/pyridine nucleotide transhydrogenase NAD(H)-binding" evidence="6">
    <location>
        <begin position="141"/>
        <end position="211"/>
    </location>
</feature>
<dbReference type="EMBL" id="JACHBU010000006">
    <property type="protein sequence ID" value="MBB6509938.1"/>
    <property type="molecule type" value="Genomic_DNA"/>
</dbReference>
<dbReference type="InterPro" id="IPR011032">
    <property type="entry name" value="GroES-like_sf"/>
</dbReference>
<keyword evidence="5" id="KW-0560">Oxidoreductase</keyword>
<keyword evidence="4" id="KW-0862">Zinc</keyword>
<dbReference type="AlphaFoldDB" id="A0A7X0JLQ6"/>
<proteinExistence type="inferred from homology"/>
<dbReference type="Gene3D" id="3.40.50.720">
    <property type="entry name" value="NAD(P)-binding Rossmann-like Domain"/>
    <property type="match status" value="1"/>
</dbReference>
<name>A0A7X0JLQ6_9HYPH</name>
<dbReference type="Gene3D" id="3.90.180.10">
    <property type="entry name" value="Medium-chain alcohol dehydrogenases, catalytic domain"/>
    <property type="match status" value="1"/>
</dbReference>
<sequence>MTIAQALWLVRENQPEVRETPLGPLGHGNVLVESLFGAISRGTESLVAAGSVPESEYDSMRAPLQDGEFPFPIKYGYAVVGTAKDGPEALVDRTVFCLYPHQDAFHAPAEMVVPVPAGVPASRAVLAANMETALNGVWDAGILPGDKVVVVGAGLVGLLIAYLAARIPGTEVTVVDVNGDRRGLAEDFGCRFASPEQANDRAGGCDVVIHTSATAAGLATSIALAGFEARIVEMSWYGEGSVKIPLGGRFHSQRLSIVASQVGNVPVQRRARWPFSRRLAAALALLADDRLDKLFSGETDFPDLAQDYCQILADPGTLCHRIRYR</sequence>
<dbReference type="RefSeq" id="WP_184655300.1">
    <property type="nucleotide sequence ID" value="NZ_JACHBU010000006.1"/>
</dbReference>
<gene>
    <name evidence="7" type="ORF">F4695_003322</name>
</gene>
<dbReference type="GO" id="GO:0046872">
    <property type="term" value="F:metal ion binding"/>
    <property type="evidence" value="ECO:0007669"/>
    <property type="project" value="UniProtKB-KW"/>
</dbReference>
<evidence type="ECO:0000313" key="8">
    <source>
        <dbReference type="Proteomes" id="UP000585437"/>
    </source>
</evidence>
<dbReference type="SUPFAM" id="SSF50129">
    <property type="entry name" value="GroES-like"/>
    <property type="match status" value="1"/>
</dbReference>
<dbReference type="InterPro" id="IPR036291">
    <property type="entry name" value="NAD(P)-bd_dom_sf"/>
</dbReference>
<organism evidence="7 8">
    <name type="scientific">Rhizobium soli</name>
    <dbReference type="NCBI Taxonomy" id="424798"/>
    <lineage>
        <taxon>Bacteria</taxon>
        <taxon>Pseudomonadati</taxon>
        <taxon>Pseudomonadota</taxon>
        <taxon>Alphaproteobacteria</taxon>
        <taxon>Hyphomicrobiales</taxon>
        <taxon>Rhizobiaceae</taxon>
        <taxon>Rhizobium/Agrobacterium group</taxon>
        <taxon>Rhizobium</taxon>
    </lineage>
</organism>
<evidence type="ECO:0000259" key="6">
    <source>
        <dbReference type="Pfam" id="PF01262"/>
    </source>
</evidence>
<dbReference type="PANTHER" id="PTHR43350">
    <property type="entry name" value="NAD-DEPENDENT ALCOHOL DEHYDROGENASE"/>
    <property type="match status" value="1"/>
</dbReference>
<evidence type="ECO:0000256" key="1">
    <source>
        <dbReference type="ARBA" id="ARBA00001947"/>
    </source>
</evidence>